<keyword evidence="3 10" id="KW-0479">Metal-binding</keyword>
<feature type="binding site" evidence="9">
    <location>
        <position position="446"/>
    </location>
    <ligand>
        <name>GMP</name>
        <dbReference type="ChEBI" id="CHEBI:58115"/>
    </ligand>
</feature>
<feature type="binding site" evidence="10">
    <location>
        <position position="215"/>
    </location>
    <ligand>
        <name>Mn(2+)</name>
        <dbReference type="ChEBI" id="CHEBI:29035"/>
        <label>1</label>
    </ligand>
</feature>
<evidence type="ECO:0000256" key="5">
    <source>
        <dbReference type="ARBA" id="ARBA00023134"/>
    </source>
</evidence>
<dbReference type="GO" id="GO:0170057">
    <property type="term" value="F:RNA ligase (GTP) activity"/>
    <property type="evidence" value="ECO:0007669"/>
    <property type="project" value="UniProtKB-EC"/>
</dbReference>
<comment type="cofactor">
    <cofactor evidence="10">
        <name>Mn(2+)</name>
        <dbReference type="ChEBI" id="CHEBI:29035"/>
    </cofactor>
    <text evidence="10">Binds 2 manganese ions per subunit.</text>
</comment>
<organism evidence="11 12">
    <name type="scientific">Boothiomyces macroporosus</name>
    <dbReference type="NCBI Taxonomy" id="261099"/>
    <lineage>
        <taxon>Eukaryota</taxon>
        <taxon>Fungi</taxon>
        <taxon>Fungi incertae sedis</taxon>
        <taxon>Chytridiomycota</taxon>
        <taxon>Chytridiomycota incertae sedis</taxon>
        <taxon>Chytridiomycetes</taxon>
        <taxon>Rhizophydiales</taxon>
        <taxon>Terramycetaceae</taxon>
        <taxon>Boothiomyces</taxon>
    </lineage>
</organism>
<feature type="binding site" evidence="10">
    <location>
        <position position="319"/>
    </location>
    <ligand>
        <name>Mn(2+)</name>
        <dbReference type="ChEBI" id="CHEBI:29035"/>
        <label>2</label>
    </ligand>
</feature>
<comment type="caution">
    <text evidence="11">The sequence shown here is derived from an EMBL/GenBank/DDBJ whole genome shotgun (WGS) entry which is preliminary data.</text>
</comment>
<feature type="binding site" evidence="9">
    <location>
        <begin position="214"/>
        <end position="218"/>
    </location>
    <ligand>
        <name>GMP</name>
        <dbReference type="ChEBI" id="CHEBI:58115"/>
    </ligand>
</feature>
<dbReference type="InterPro" id="IPR036025">
    <property type="entry name" value="RtcB-like_sf"/>
</dbReference>
<dbReference type="Gene3D" id="3.90.1860.10">
    <property type="entry name" value="tRNA-splicing ligase RtcB"/>
    <property type="match status" value="1"/>
</dbReference>
<dbReference type="GO" id="GO:0006396">
    <property type="term" value="P:RNA processing"/>
    <property type="evidence" value="ECO:0007669"/>
    <property type="project" value="InterPro"/>
</dbReference>
<dbReference type="AlphaFoldDB" id="A0AAD5UG42"/>
<dbReference type="EMBL" id="JADGKB010000041">
    <property type="protein sequence ID" value="KAJ3257168.1"/>
    <property type="molecule type" value="Genomic_DNA"/>
</dbReference>
<dbReference type="NCBIfam" id="TIGR03073">
    <property type="entry name" value="release_rtcB"/>
    <property type="match status" value="1"/>
</dbReference>
<protein>
    <recommendedName>
        <fullName evidence="1">3'-phosphate/5'-hydroxy nucleic acid ligase</fullName>
        <ecNumber evidence="1">6.5.1.8</ecNumber>
    </recommendedName>
</protein>
<evidence type="ECO:0000256" key="4">
    <source>
        <dbReference type="ARBA" id="ARBA00022741"/>
    </source>
</evidence>
<dbReference type="GO" id="GO:0003972">
    <property type="term" value="F:RNA ligase (ATP) activity"/>
    <property type="evidence" value="ECO:0007669"/>
    <property type="project" value="TreeGrafter"/>
</dbReference>
<dbReference type="EC" id="6.5.1.8" evidence="1"/>
<keyword evidence="2" id="KW-0436">Ligase</keyword>
<feature type="active site" description="GMP-histidine intermediate" evidence="8">
    <location>
        <position position="371"/>
    </location>
</feature>
<reference evidence="11" key="1">
    <citation type="submission" date="2020-05" db="EMBL/GenBank/DDBJ databases">
        <title>Phylogenomic resolution of chytrid fungi.</title>
        <authorList>
            <person name="Stajich J.E."/>
            <person name="Amses K."/>
            <person name="Simmons R."/>
            <person name="Seto K."/>
            <person name="Myers J."/>
            <person name="Bonds A."/>
            <person name="Quandt C.A."/>
            <person name="Barry K."/>
            <person name="Liu P."/>
            <person name="Grigoriev I."/>
            <person name="Longcore J.E."/>
            <person name="James T.Y."/>
        </authorList>
    </citation>
    <scope>NUCLEOTIDE SEQUENCE</scope>
    <source>
        <strain evidence="11">PLAUS21</strain>
    </source>
</reference>
<evidence type="ECO:0000256" key="2">
    <source>
        <dbReference type="ARBA" id="ARBA00022598"/>
    </source>
</evidence>
<dbReference type="Pfam" id="PF01139">
    <property type="entry name" value="RtcB"/>
    <property type="match status" value="2"/>
</dbReference>
<feature type="binding site" evidence="10">
    <location>
        <position position="151"/>
    </location>
    <ligand>
        <name>Mn(2+)</name>
        <dbReference type="ChEBI" id="CHEBI:29035"/>
        <label>1</label>
    </ligand>
</feature>
<keyword evidence="5 9" id="KW-0342">GTP-binding</keyword>
<feature type="binding site" evidence="10">
    <location>
        <position position="246"/>
    </location>
    <ligand>
        <name>Mn(2+)</name>
        <dbReference type="ChEBI" id="CHEBI:29035"/>
        <label>2</label>
    </ligand>
</feature>
<evidence type="ECO:0000256" key="10">
    <source>
        <dbReference type="PIRSR" id="PIRSR601233-3"/>
    </source>
</evidence>
<evidence type="ECO:0000256" key="3">
    <source>
        <dbReference type="ARBA" id="ARBA00022723"/>
    </source>
</evidence>
<gene>
    <name evidence="11" type="ORF">HK103_004866</name>
</gene>
<keyword evidence="12" id="KW-1185">Reference proteome</keyword>
<evidence type="ECO:0000256" key="8">
    <source>
        <dbReference type="PIRSR" id="PIRSR601233-1"/>
    </source>
</evidence>
<feature type="binding site" evidence="9">
    <location>
        <position position="353"/>
    </location>
    <ligand>
        <name>GMP</name>
        <dbReference type="ChEBI" id="CHEBI:58115"/>
    </ligand>
</feature>
<feature type="binding site" evidence="9">
    <location>
        <begin position="371"/>
        <end position="374"/>
    </location>
    <ligand>
        <name>GMP</name>
        <dbReference type="ChEBI" id="CHEBI:58115"/>
    </ligand>
</feature>
<evidence type="ECO:0000313" key="12">
    <source>
        <dbReference type="Proteomes" id="UP001210925"/>
    </source>
</evidence>
<accession>A0AAD5UG42</accession>
<comment type="catalytic activity">
    <reaction evidence="7">
        <text>a 3'-end 3'-phospho-ribonucleotide-RNA + a 5'-end dephospho-ribonucleoside-RNA + GTP = a ribonucleotidyl-ribonucleotide-RNA + GMP + diphosphate</text>
        <dbReference type="Rhea" id="RHEA:68076"/>
        <dbReference type="Rhea" id="RHEA-COMP:10463"/>
        <dbReference type="Rhea" id="RHEA-COMP:13936"/>
        <dbReference type="Rhea" id="RHEA-COMP:17355"/>
        <dbReference type="ChEBI" id="CHEBI:33019"/>
        <dbReference type="ChEBI" id="CHEBI:37565"/>
        <dbReference type="ChEBI" id="CHEBI:58115"/>
        <dbReference type="ChEBI" id="CHEBI:83062"/>
        <dbReference type="ChEBI" id="CHEBI:138284"/>
        <dbReference type="ChEBI" id="CHEBI:173118"/>
        <dbReference type="EC" id="6.5.1.8"/>
    </reaction>
</comment>
<dbReference type="GO" id="GO:0046872">
    <property type="term" value="F:metal ion binding"/>
    <property type="evidence" value="ECO:0007669"/>
    <property type="project" value="UniProtKB-KW"/>
</dbReference>
<sequence>MKRITLAINANQKKQTVLLVDSNPDLRSLAKNKLSFSKTKRVYIQRKNFAVESLDFSIIEQNDLVLVSAGEDYIGKAVMVQAFVEQESKVRVICNKAGVEDSALKQLEAVSQLPGLNYAVGMPDLHAGNQFPIGAVFSFTNYLYPDLIGGDIGCGMALYKFKASKNIVSRPQKVADSIVEMEGGWKGDLSGWMSNYGLPSTSFDSSLGTIGRGNHFAEIQLVHEIYDQDTFHSFGLEKDAAYLLVHSGSRGLGKHILEQHIENCGRGVGLPADSKEAQDYLIMHDQALRWAKCNRSIIAQRIFDSMGIYKSELILDIWHNNISKIEGEYLHRKGAAPSNVPLIVIPGSRGTLSYVVVPTGDQKLNGYSVAHGAGRELSRQKALTLNQKFKKPKTNVYGGVVICEDDDLYFEEAPNAYKNIDNVVQDLQDQGIVKIVASFKPLVTYKMRK</sequence>
<keyword evidence="4 9" id="KW-0547">Nucleotide-binding</keyword>
<evidence type="ECO:0000256" key="7">
    <source>
        <dbReference type="ARBA" id="ARBA00047746"/>
    </source>
</evidence>
<proteinExistence type="predicted"/>
<evidence type="ECO:0000256" key="1">
    <source>
        <dbReference type="ARBA" id="ARBA00012726"/>
    </source>
</evidence>
<evidence type="ECO:0000256" key="6">
    <source>
        <dbReference type="ARBA" id="ARBA00023211"/>
    </source>
</evidence>
<dbReference type="PANTHER" id="PTHR11118:SF1">
    <property type="entry name" value="RNA-SPLICING LIGASE RTCB HOMOLOG"/>
    <property type="match status" value="1"/>
</dbReference>
<evidence type="ECO:0000256" key="9">
    <source>
        <dbReference type="PIRSR" id="PIRSR601233-2"/>
    </source>
</evidence>
<dbReference type="PANTHER" id="PTHR11118">
    <property type="entry name" value="RNA-SPLICING LIGASE RTCB HOMOLOG"/>
    <property type="match status" value="1"/>
</dbReference>
<name>A0AAD5UG42_9FUNG</name>
<keyword evidence="6 10" id="KW-0464">Manganese</keyword>
<feature type="binding site" evidence="9">
    <location>
        <begin position="319"/>
        <end position="320"/>
    </location>
    <ligand>
        <name>GMP</name>
        <dbReference type="ChEBI" id="CHEBI:58115"/>
    </ligand>
</feature>
<dbReference type="GO" id="GO:0005525">
    <property type="term" value="F:GTP binding"/>
    <property type="evidence" value="ECO:0007669"/>
    <property type="project" value="UniProtKB-KW"/>
</dbReference>
<dbReference type="InterPro" id="IPR017510">
    <property type="entry name" value="RtcB2"/>
</dbReference>
<dbReference type="InterPro" id="IPR001233">
    <property type="entry name" value="RtcB"/>
</dbReference>
<dbReference type="SUPFAM" id="SSF103365">
    <property type="entry name" value="Hypothetical protein PH1602"/>
    <property type="match status" value="1"/>
</dbReference>
<evidence type="ECO:0000313" key="11">
    <source>
        <dbReference type="EMBL" id="KAJ3257168.1"/>
    </source>
</evidence>
<dbReference type="Proteomes" id="UP001210925">
    <property type="component" value="Unassembled WGS sequence"/>
</dbReference>